<sequence>MFCREAIKEDLKERRAEVLAEAAEAGQNIRNARRNFANSKTMTALRTPDGTIRASKKGDGKGHSRLLLGSLRQPRLLASSPSEGKWTCHSKAPPFRSPTRHHVREESYCTDPDRIKSEHLEYLPSVLIKTLTRFFTRYLSERKVPKQWKTSKTVLLYKKGDPRDIGNCRPICLLSVIYKLFTRVILNKVERTLDEGQPCGQGEFRKGFSTIDNIY</sequence>
<feature type="coiled-coil region" evidence="1">
    <location>
        <begin position="8"/>
        <end position="35"/>
    </location>
</feature>
<evidence type="ECO:0000313" key="3">
    <source>
        <dbReference type="Proteomes" id="UP001303046"/>
    </source>
</evidence>
<keyword evidence="3" id="KW-1185">Reference proteome</keyword>
<comment type="caution">
    <text evidence="2">The sequence shown here is derived from an EMBL/GenBank/DDBJ whole genome shotgun (WGS) entry which is preliminary data.</text>
</comment>
<proteinExistence type="predicted"/>
<gene>
    <name evidence="2" type="primary">Necator_chrI.g1825</name>
    <name evidence="2" type="ORF">RB195_005699</name>
</gene>
<name>A0ABR1BT08_NECAM</name>
<evidence type="ECO:0000313" key="2">
    <source>
        <dbReference type="EMBL" id="KAK6728204.1"/>
    </source>
</evidence>
<reference evidence="2 3" key="1">
    <citation type="submission" date="2023-08" db="EMBL/GenBank/DDBJ databases">
        <title>A Necator americanus chromosomal reference genome.</title>
        <authorList>
            <person name="Ilik V."/>
            <person name="Petrzelkova K.J."/>
            <person name="Pardy F."/>
            <person name="Fuh T."/>
            <person name="Niatou-Singa F.S."/>
            <person name="Gouil Q."/>
            <person name="Baker L."/>
            <person name="Ritchie M.E."/>
            <person name="Jex A.R."/>
            <person name="Gazzola D."/>
            <person name="Li H."/>
            <person name="Toshio Fujiwara R."/>
            <person name="Zhan B."/>
            <person name="Aroian R.V."/>
            <person name="Pafco B."/>
            <person name="Schwarz E.M."/>
        </authorList>
    </citation>
    <scope>NUCLEOTIDE SEQUENCE [LARGE SCALE GENOMIC DNA]</scope>
    <source>
        <strain evidence="2 3">Aroian</strain>
        <tissue evidence="2">Whole animal</tissue>
    </source>
</reference>
<dbReference type="Proteomes" id="UP001303046">
    <property type="component" value="Unassembled WGS sequence"/>
</dbReference>
<keyword evidence="1" id="KW-0175">Coiled coil</keyword>
<evidence type="ECO:0000256" key="1">
    <source>
        <dbReference type="SAM" id="Coils"/>
    </source>
</evidence>
<organism evidence="2 3">
    <name type="scientific">Necator americanus</name>
    <name type="common">Human hookworm</name>
    <dbReference type="NCBI Taxonomy" id="51031"/>
    <lineage>
        <taxon>Eukaryota</taxon>
        <taxon>Metazoa</taxon>
        <taxon>Ecdysozoa</taxon>
        <taxon>Nematoda</taxon>
        <taxon>Chromadorea</taxon>
        <taxon>Rhabditida</taxon>
        <taxon>Rhabditina</taxon>
        <taxon>Rhabditomorpha</taxon>
        <taxon>Strongyloidea</taxon>
        <taxon>Ancylostomatidae</taxon>
        <taxon>Bunostominae</taxon>
        <taxon>Necator</taxon>
    </lineage>
</organism>
<protein>
    <recommendedName>
        <fullName evidence="4">Reverse transcriptase domain-containing protein</fullName>
    </recommendedName>
</protein>
<accession>A0ABR1BT08</accession>
<dbReference type="EMBL" id="JAVFWL010000001">
    <property type="protein sequence ID" value="KAK6728204.1"/>
    <property type="molecule type" value="Genomic_DNA"/>
</dbReference>
<evidence type="ECO:0008006" key="4">
    <source>
        <dbReference type="Google" id="ProtNLM"/>
    </source>
</evidence>
<dbReference type="PANTHER" id="PTHR19446">
    <property type="entry name" value="REVERSE TRANSCRIPTASES"/>
    <property type="match status" value="1"/>
</dbReference>